<dbReference type="AlphaFoldDB" id="A0ABD1W552"/>
<keyword evidence="2" id="KW-0238">DNA-binding</keyword>
<dbReference type="Pfam" id="PF03479">
    <property type="entry name" value="PCC"/>
    <property type="match status" value="1"/>
</dbReference>
<accession>A0ABD1W552</accession>
<keyword evidence="6" id="KW-1185">Reference proteome</keyword>
<evidence type="ECO:0000256" key="3">
    <source>
        <dbReference type="ARBA" id="ARBA00023163"/>
    </source>
</evidence>
<dbReference type="InterPro" id="IPR005175">
    <property type="entry name" value="PPC_dom"/>
</dbReference>
<dbReference type="PANTHER" id="PTHR31100:SF68">
    <property type="entry name" value="PPC DOMAIN-CONTAINING PROTEIN"/>
    <property type="match status" value="1"/>
</dbReference>
<dbReference type="GO" id="GO:0003677">
    <property type="term" value="F:DNA binding"/>
    <property type="evidence" value="ECO:0007669"/>
    <property type="project" value="UniProtKB-KW"/>
</dbReference>
<dbReference type="Gene3D" id="3.30.1330.80">
    <property type="entry name" value="Hypothetical protein, similar to alpha- acetolactate decarboxylase, domain 2"/>
    <property type="match status" value="1"/>
</dbReference>
<keyword evidence="3" id="KW-0804">Transcription</keyword>
<dbReference type="Proteomes" id="UP001604277">
    <property type="component" value="Unassembled WGS sequence"/>
</dbReference>
<proteinExistence type="predicted"/>
<dbReference type="EMBL" id="JBFOLJ010000004">
    <property type="protein sequence ID" value="KAL2544781.1"/>
    <property type="molecule type" value="Genomic_DNA"/>
</dbReference>
<comment type="caution">
    <text evidence="5">The sequence shown here is derived from an EMBL/GenBank/DDBJ whole genome shotgun (WGS) entry which is preliminary data.</text>
</comment>
<reference evidence="6" key="1">
    <citation type="submission" date="2024-07" db="EMBL/GenBank/DDBJ databases">
        <title>Two chromosome-level genome assemblies of Korean endemic species Abeliophyllum distichum and Forsythia ovata (Oleaceae).</title>
        <authorList>
            <person name="Jang H."/>
        </authorList>
    </citation>
    <scope>NUCLEOTIDE SEQUENCE [LARGE SCALE GENOMIC DNA]</scope>
</reference>
<gene>
    <name evidence="5" type="ORF">Fot_14014</name>
</gene>
<dbReference type="InterPro" id="IPR014476">
    <property type="entry name" value="AHL15-29"/>
</dbReference>
<organism evidence="5 6">
    <name type="scientific">Forsythia ovata</name>
    <dbReference type="NCBI Taxonomy" id="205694"/>
    <lineage>
        <taxon>Eukaryota</taxon>
        <taxon>Viridiplantae</taxon>
        <taxon>Streptophyta</taxon>
        <taxon>Embryophyta</taxon>
        <taxon>Tracheophyta</taxon>
        <taxon>Spermatophyta</taxon>
        <taxon>Magnoliopsida</taxon>
        <taxon>eudicotyledons</taxon>
        <taxon>Gunneridae</taxon>
        <taxon>Pentapetalae</taxon>
        <taxon>asterids</taxon>
        <taxon>lamiids</taxon>
        <taxon>Lamiales</taxon>
        <taxon>Oleaceae</taxon>
        <taxon>Forsythieae</taxon>
        <taxon>Forsythia</taxon>
    </lineage>
</organism>
<evidence type="ECO:0000256" key="1">
    <source>
        <dbReference type="ARBA" id="ARBA00023015"/>
    </source>
</evidence>
<keyword evidence="1" id="KW-0805">Transcription regulation</keyword>
<protein>
    <submittedName>
        <fullName evidence="5">PPC domain-containing protein</fullName>
    </submittedName>
</protein>
<name>A0ABD1W552_9LAMI</name>
<evidence type="ECO:0000313" key="5">
    <source>
        <dbReference type="EMBL" id="KAL2544781.1"/>
    </source>
</evidence>
<sequence length="119" mass="12738">MAFLPKTQNPFVSTKIFLRQPAVAGSVVTLHGRFEILSLSGSFLLLPGATSLTIYLAGGQDEVVIGNVVGALIASGPLSSSQLTSPTWLMKGCLWTKKKHFRCSHRCRILQVAAEVVAV</sequence>
<dbReference type="PANTHER" id="PTHR31100">
    <property type="entry name" value="AT-HOOK MOTIF NUCLEAR-LOCALIZED PROTEIN 15"/>
    <property type="match status" value="1"/>
</dbReference>
<evidence type="ECO:0000313" key="6">
    <source>
        <dbReference type="Proteomes" id="UP001604277"/>
    </source>
</evidence>
<evidence type="ECO:0000259" key="4">
    <source>
        <dbReference type="Pfam" id="PF03479"/>
    </source>
</evidence>
<evidence type="ECO:0000256" key="2">
    <source>
        <dbReference type="ARBA" id="ARBA00023125"/>
    </source>
</evidence>
<feature type="domain" description="PPC" evidence="4">
    <location>
        <begin position="26"/>
        <end position="77"/>
    </location>
</feature>
<dbReference type="SUPFAM" id="SSF117856">
    <property type="entry name" value="AF0104/ALDC/Ptd012-like"/>
    <property type="match status" value="1"/>
</dbReference>